<accession>A0A429Z8J5</accession>
<reference evidence="12 13" key="1">
    <citation type="submission" date="2018-03" db="EMBL/GenBank/DDBJ databases">
        <authorList>
            <person name="Gulvik C.A."/>
        </authorList>
    </citation>
    <scope>NUCLEOTIDE SEQUENCE [LARGE SCALE GENOMIC DNA]</scope>
    <source>
        <strain evidence="12 13">JCM 31581</strain>
    </source>
</reference>
<dbReference type="SUPFAM" id="SSF53800">
    <property type="entry name" value="Chelatase"/>
    <property type="match status" value="1"/>
</dbReference>
<keyword evidence="4 10" id="KW-0479">Metal-binding</keyword>
<dbReference type="OrthoDB" id="9809741at2"/>
<comment type="caution">
    <text evidence="10">Lacks conserved residue(s) required for the propagation of feature annotation.</text>
</comment>
<dbReference type="Proteomes" id="UP000277864">
    <property type="component" value="Unassembled WGS sequence"/>
</dbReference>
<dbReference type="GO" id="GO:0005737">
    <property type="term" value="C:cytoplasm"/>
    <property type="evidence" value="ECO:0007669"/>
    <property type="project" value="UniProtKB-SubCell"/>
</dbReference>
<keyword evidence="6 10" id="KW-0350">Heme biosynthesis</keyword>
<keyword evidence="7 10" id="KW-0456">Lyase</keyword>
<comment type="subcellular location">
    <subcellularLocation>
        <location evidence="10 11">Cytoplasm</location>
    </subcellularLocation>
</comment>
<dbReference type="PROSITE" id="PS00534">
    <property type="entry name" value="FERROCHELATASE"/>
    <property type="match status" value="1"/>
</dbReference>
<keyword evidence="13" id="KW-1185">Reference proteome</keyword>
<evidence type="ECO:0000256" key="4">
    <source>
        <dbReference type="ARBA" id="ARBA00022723"/>
    </source>
</evidence>
<dbReference type="InterPro" id="IPR019772">
    <property type="entry name" value="Ferrochelatase_AS"/>
</dbReference>
<dbReference type="EMBL" id="PXZH01000001">
    <property type="protein sequence ID" value="RST90002.1"/>
    <property type="molecule type" value="Genomic_DNA"/>
</dbReference>
<comment type="pathway">
    <text evidence="1 10 11">Porphyrin-containing compound metabolism; protoheme biosynthesis.</text>
</comment>
<dbReference type="UniPathway" id="UPA00252"/>
<dbReference type="Pfam" id="PF00762">
    <property type="entry name" value="Ferrochelatase"/>
    <property type="match status" value="1"/>
</dbReference>
<dbReference type="AlphaFoldDB" id="A0A429Z8J5"/>
<dbReference type="FunFam" id="3.40.50.1400:FF:000002">
    <property type="entry name" value="Ferrochelatase"/>
    <property type="match status" value="1"/>
</dbReference>
<evidence type="ECO:0000313" key="12">
    <source>
        <dbReference type="EMBL" id="RST90002.1"/>
    </source>
</evidence>
<gene>
    <name evidence="10" type="primary">cpfC</name>
    <name evidence="12" type="ORF">C7P63_02675</name>
</gene>
<keyword evidence="5 10" id="KW-0408">Iron</keyword>
<dbReference type="RefSeq" id="WP_125942617.1">
    <property type="nucleotide sequence ID" value="NZ_PXZH01000001.1"/>
</dbReference>
<evidence type="ECO:0000256" key="1">
    <source>
        <dbReference type="ARBA" id="ARBA00004744"/>
    </source>
</evidence>
<evidence type="ECO:0000256" key="11">
    <source>
        <dbReference type="RuleBase" id="RU000607"/>
    </source>
</evidence>
<evidence type="ECO:0000256" key="3">
    <source>
        <dbReference type="ARBA" id="ARBA00022490"/>
    </source>
</evidence>
<feature type="binding site" evidence="10">
    <location>
        <position position="193"/>
    </location>
    <ligand>
        <name>Fe(2+)</name>
        <dbReference type="ChEBI" id="CHEBI:29033"/>
    </ligand>
</feature>
<keyword evidence="3 10" id="KW-0963">Cytoplasm</keyword>
<proteinExistence type="inferred from homology"/>
<dbReference type="NCBIfam" id="TIGR00109">
    <property type="entry name" value="hemH"/>
    <property type="match status" value="1"/>
</dbReference>
<evidence type="ECO:0000256" key="7">
    <source>
        <dbReference type="ARBA" id="ARBA00023239"/>
    </source>
</evidence>
<dbReference type="InterPro" id="IPR033659">
    <property type="entry name" value="Ferrochelatase_N"/>
</dbReference>
<organism evidence="12 13">
    <name type="scientific">Vagococcus humatus</name>
    <dbReference type="NCBI Taxonomy" id="1889241"/>
    <lineage>
        <taxon>Bacteria</taxon>
        <taxon>Bacillati</taxon>
        <taxon>Bacillota</taxon>
        <taxon>Bacilli</taxon>
        <taxon>Lactobacillales</taxon>
        <taxon>Enterococcaceae</taxon>
        <taxon>Vagococcus</taxon>
    </lineage>
</organism>
<dbReference type="InterPro" id="IPR001015">
    <property type="entry name" value="Ferrochelatase"/>
</dbReference>
<comment type="similarity">
    <text evidence="2 10 11">Belongs to the ferrochelatase family.</text>
</comment>
<evidence type="ECO:0000256" key="8">
    <source>
        <dbReference type="ARBA" id="ARBA00023244"/>
    </source>
</evidence>
<dbReference type="GO" id="GO:0006783">
    <property type="term" value="P:heme biosynthetic process"/>
    <property type="evidence" value="ECO:0007669"/>
    <property type="project" value="UniProtKB-UniRule"/>
</dbReference>
<dbReference type="GO" id="GO:0046872">
    <property type="term" value="F:metal ion binding"/>
    <property type="evidence" value="ECO:0007669"/>
    <property type="project" value="UniProtKB-UniRule"/>
</dbReference>
<evidence type="ECO:0000256" key="10">
    <source>
        <dbReference type="HAMAP-Rule" id="MF_00323"/>
    </source>
</evidence>
<dbReference type="GO" id="GO:0004325">
    <property type="term" value="F:ferrochelatase activity"/>
    <property type="evidence" value="ECO:0007669"/>
    <property type="project" value="UniProtKB-UniRule"/>
</dbReference>
<evidence type="ECO:0000313" key="13">
    <source>
        <dbReference type="Proteomes" id="UP000277864"/>
    </source>
</evidence>
<evidence type="ECO:0000256" key="2">
    <source>
        <dbReference type="ARBA" id="ARBA00007718"/>
    </source>
</evidence>
<comment type="function">
    <text evidence="10 11">Involved in coproporphyrin-dependent heme b biosynthesis. Catalyzes the insertion of ferrous iron into coproporphyrin III to form Fe-coproporphyrin III.</text>
</comment>
<dbReference type="PANTHER" id="PTHR11108:SF1">
    <property type="entry name" value="FERROCHELATASE, MITOCHONDRIAL"/>
    <property type="match status" value="1"/>
</dbReference>
<evidence type="ECO:0000256" key="6">
    <source>
        <dbReference type="ARBA" id="ARBA00023133"/>
    </source>
</evidence>
<dbReference type="HAMAP" id="MF_00323">
    <property type="entry name" value="Ferrochelatase"/>
    <property type="match status" value="1"/>
</dbReference>
<dbReference type="Gene3D" id="3.40.50.1400">
    <property type="match status" value="2"/>
</dbReference>
<feature type="binding site" evidence="10">
    <location>
        <position position="273"/>
    </location>
    <ligand>
        <name>Fe(2+)</name>
        <dbReference type="ChEBI" id="CHEBI:29033"/>
    </ligand>
</feature>
<dbReference type="PANTHER" id="PTHR11108">
    <property type="entry name" value="FERROCHELATASE"/>
    <property type="match status" value="1"/>
</dbReference>
<name>A0A429Z8J5_9ENTE</name>
<comment type="caution">
    <text evidence="12">The sequence shown here is derived from an EMBL/GenBank/DDBJ whole genome shotgun (WGS) entry which is preliminary data.</text>
</comment>
<evidence type="ECO:0000256" key="5">
    <source>
        <dbReference type="ARBA" id="ARBA00023004"/>
    </source>
</evidence>
<dbReference type="CDD" id="cd00419">
    <property type="entry name" value="Ferrochelatase_C"/>
    <property type="match status" value="1"/>
</dbReference>
<evidence type="ECO:0000256" key="9">
    <source>
        <dbReference type="ARBA" id="ARBA00024536"/>
    </source>
</evidence>
<dbReference type="EC" id="4.99.1.9" evidence="10"/>
<comment type="catalytic activity">
    <reaction evidence="9">
        <text>Fe-coproporphyrin III + 2 H(+) = coproporphyrin III + Fe(2+)</text>
        <dbReference type="Rhea" id="RHEA:49572"/>
        <dbReference type="ChEBI" id="CHEBI:15378"/>
        <dbReference type="ChEBI" id="CHEBI:29033"/>
        <dbReference type="ChEBI" id="CHEBI:68438"/>
        <dbReference type="ChEBI" id="CHEBI:131725"/>
        <dbReference type="EC" id="4.99.1.9"/>
    </reaction>
    <physiologicalReaction direction="right-to-left" evidence="9">
        <dbReference type="Rhea" id="RHEA:49574"/>
    </physiologicalReaction>
</comment>
<sequence length="320" mass="36865">MEQEKRGILLANIGTPEQPEPKAVKAYLKRFLGDKRVIDLPRYQWLPILHGIILQTRPKKSAALYQKIWRKEGSPLLIYTQEQARLLAKKFPNEQVLFGMAYSQPEIKEALLAFHKQKITDVTILPLYPQYSTTTTAAIFDEVFRFYLSQEDIPTLHLIKDFAEDASYCQLIAKYITDSLKVYQPDLLLFSYHGIPVSYVTKGDPYQEQCEKTTAKIMSYCETTVNHQLVYQSKFGQAEWLTPSLETRLKELPSEGVKKVLIVTPGFVSDCVETLEEIEEENYHYFKEAGGEEFHYIHPVNGDPDFIECLAAIIENKRGK</sequence>
<dbReference type="CDD" id="cd03411">
    <property type="entry name" value="Ferrochelatase_N"/>
    <property type="match status" value="1"/>
</dbReference>
<keyword evidence="8 10" id="KW-0627">Porphyrin biosynthesis</keyword>
<protein>
    <recommendedName>
        <fullName evidence="10">Coproporphyrin III ferrochelatase</fullName>
        <ecNumber evidence="10">4.99.1.9</ecNumber>
    </recommendedName>
</protein>
<dbReference type="InterPro" id="IPR033644">
    <property type="entry name" value="Ferrochelatase_C"/>
</dbReference>